<name>A0A6G9CSQ8_RHOER</name>
<dbReference type="GO" id="GO:0008800">
    <property type="term" value="F:beta-lactamase activity"/>
    <property type="evidence" value="ECO:0007669"/>
    <property type="project" value="InterPro"/>
</dbReference>
<dbReference type="InterPro" id="IPR012338">
    <property type="entry name" value="Beta-lactam/transpept-like"/>
</dbReference>
<dbReference type="Gene3D" id="3.40.710.10">
    <property type="entry name" value="DD-peptidase/beta-lactamase superfamily"/>
    <property type="match status" value="1"/>
</dbReference>
<dbReference type="EMBL" id="CP050124">
    <property type="protein sequence ID" value="QIP39918.1"/>
    <property type="molecule type" value="Genomic_DNA"/>
</dbReference>
<organism evidence="2 3">
    <name type="scientific">Rhodococcus erythropolis</name>
    <name type="common">Arthrobacter picolinophilus</name>
    <dbReference type="NCBI Taxonomy" id="1833"/>
    <lineage>
        <taxon>Bacteria</taxon>
        <taxon>Bacillati</taxon>
        <taxon>Actinomycetota</taxon>
        <taxon>Actinomycetes</taxon>
        <taxon>Mycobacteriales</taxon>
        <taxon>Nocardiaceae</taxon>
        <taxon>Rhodococcus</taxon>
        <taxon>Rhodococcus erythropolis group</taxon>
    </lineage>
</organism>
<protein>
    <recommendedName>
        <fullName evidence="1">Beta-lactamase class A catalytic domain-containing protein</fullName>
    </recommendedName>
</protein>
<accession>A0A6G9CSQ8</accession>
<evidence type="ECO:0000259" key="1">
    <source>
        <dbReference type="Pfam" id="PF13354"/>
    </source>
</evidence>
<sequence length="484" mass="52695">MRASATGSWPALAGDLRLGAPLRLEGEVDVLQPRFRLGQHDLTAQLIVEFALRVDLREHGVTTVVELAEIPQPLVQESQLGVVERAGDFLAVPGDEGHRGSAVEKVDCCCNLAFADVEFLGNALVHGLENHEIRPYRYPETRRSATVPCQGYRGKQMSTRYVRIAAMVAAVTFAASCSGGQNPDDPMQTPAFPDTNVPVAETLDGRLGQAQVAALGRGADVSIAILDRSSDKYLDVAGDQQIETASVAKLFIAEDLLHQDARGERPITDDDRTLMAAMLESSDDTAANLLWDEVGGQEVITRVAERYALTATTPPWDGMWWNTETTTRDLVTFYSGVLDDSDQLGPERVEQFVEYLRQSTPEGTDGYDQRFGLPEALFGEPVIGVKQGWMCCVEDKWIHLSTGIVGDDNRYIIAIGSREDVQYTDEDSFYPDTSFTDAVDDESALHARDTVTGVTQILFPSGSIDDWAAASTTADSAMPEASGP</sequence>
<dbReference type="InterPro" id="IPR000871">
    <property type="entry name" value="Beta-lactam_class-A"/>
</dbReference>
<dbReference type="PANTHER" id="PTHR35333:SF3">
    <property type="entry name" value="BETA-LACTAMASE-TYPE TRANSPEPTIDASE FOLD CONTAINING PROTEIN"/>
    <property type="match status" value="1"/>
</dbReference>
<gene>
    <name evidence="2" type="ORF">G9444_2674</name>
</gene>
<feature type="domain" description="Beta-lactamase class A catalytic" evidence="1">
    <location>
        <begin position="272"/>
        <end position="415"/>
    </location>
</feature>
<dbReference type="GO" id="GO:0046677">
    <property type="term" value="P:response to antibiotic"/>
    <property type="evidence" value="ECO:0007669"/>
    <property type="project" value="InterPro"/>
</dbReference>
<dbReference type="Proteomes" id="UP000502345">
    <property type="component" value="Chromosome"/>
</dbReference>
<dbReference type="GO" id="GO:0030655">
    <property type="term" value="P:beta-lactam antibiotic catabolic process"/>
    <property type="evidence" value="ECO:0007669"/>
    <property type="project" value="InterPro"/>
</dbReference>
<evidence type="ECO:0000313" key="3">
    <source>
        <dbReference type="Proteomes" id="UP000502345"/>
    </source>
</evidence>
<dbReference type="PANTHER" id="PTHR35333">
    <property type="entry name" value="BETA-LACTAMASE"/>
    <property type="match status" value="1"/>
</dbReference>
<dbReference type="SUPFAM" id="SSF56601">
    <property type="entry name" value="beta-lactamase/transpeptidase-like"/>
    <property type="match status" value="1"/>
</dbReference>
<evidence type="ECO:0000313" key="2">
    <source>
        <dbReference type="EMBL" id="QIP39918.1"/>
    </source>
</evidence>
<reference evidence="2 3" key="1">
    <citation type="submission" date="2020-03" db="EMBL/GenBank/DDBJ databases">
        <title>Screen low temperature-resistant strains for efficient degradation of petroleum hydrocarbons under the low temperature.</title>
        <authorList>
            <person name="Wang Y."/>
            <person name="Chen J."/>
        </authorList>
    </citation>
    <scope>NUCLEOTIDE SEQUENCE [LARGE SCALE GENOMIC DNA]</scope>
    <source>
        <strain evidence="2 3">KB1</strain>
    </source>
</reference>
<dbReference type="AlphaFoldDB" id="A0A6G9CSQ8"/>
<proteinExistence type="predicted"/>
<dbReference type="Pfam" id="PF13354">
    <property type="entry name" value="Beta-lactamase2"/>
    <property type="match status" value="1"/>
</dbReference>
<dbReference type="InterPro" id="IPR045155">
    <property type="entry name" value="Beta-lactam_cat"/>
</dbReference>